<dbReference type="RefSeq" id="XP_024583687.1">
    <property type="nucleotide sequence ID" value="XM_024718272.1"/>
</dbReference>
<keyword evidence="2" id="KW-1185">Reference proteome</keyword>
<reference evidence="2" key="1">
    <citation type="submission" date="2014-09" db="EMBL/GenBank/DDBJ databases">
        <authorList>
            <person name="Sharma Rahul"/>
            <person name="Thines Marco"/>
        </authorList>
    </citation>
    <scope>NUCLEOTIDE SEQUENCE [LARGE SCALE GENOMIC DNA]</scope>
</reference>
<protein>
    <submittedName>
        <fullName evidence="1">Uncharacterized protein</fullName>
    </submittedName>
</protein>
<accession>A0A0P1B0X1</accession>
<evidence type="ECO:0000313" key="2">
    <source>
        <dbReference type="Proteomes" id="UP000054928"/>
    </source>
</evidence>
<evidence type="ECO:0000313" key="1">
    <source>
        <dbReference type="EMBL" id="CEG47318.1"/>
    </source>
</evidence>
<dbReference type="AlphaFoldDB" id="A0A0P1B0X1"/>
<dbReference type="Proteomes" id="UP000054928">
    <property type="component" value="Unassembled WGS sequence"/>
</dbReference>
<dbReference type="EMBL" id="CCYD01002457">
    <property type="protein sequence ID" value="CEG47318.1"/>
    <property type="molecule type" value="Genomic_DNA"/>
</dbReference>
<name>A0A0P1B0X1_PLAHL</name>
<organism evidence="1 2">
    <name type="scientific">Plasmopara halstedii</name>
    <name type="common">Downy mildew of sunflower</name>
    <dbReference type="NCBI Taxonomy" id="4781"/>
    <lineage>
        <taxon>Eukaryota</taxon>
        <taxon>Sar</taxon>
        <taxon>Stramenopiles</taxon>
        <taxon>Oomycota</taxon>
        <taxon>Peronosporomycetes</taxon>
        <taxon>Peronosporales</taxon>
        <taxon>Peronosporaceae</taxon>
        <taxon>Plasmopara</taxon>
    </lineage>
</organism>
<sequence>MLWIVSRNTEMLESNGLTKSNIPVFKGKYKSDKSSLEQYVWVGNGSIDVFGKESNLKHTTALKKIDWQSTLRQFLKMVDDRGLVLTMVGADDIEKAVKDYKPYGDDGEREARHGTKTGLNEDENIDGILSIPDSEAKKMLYEYYKSLFDNEVVIPFRLHPVADSKTGVRTHDSYYFGVPSKKRVFNFRNKDHKTVSGNALSDLMNVIRWMDTFLALLSGLEDAYSTASDIEGPATEEEKQMIKDVNDNLKIIREVIFSNADDMKQQSEELYEESESSFTMTLSALIKVMAKP</sequence>
<dbReference type="GeneID" id="36399028"/>
<dbReference type="OrthoDB" id="143778at2759"/>
<proteinExistence type="predicted"/>